<dbReference type="Proteomes" id="UP000291483">
    <property type="component" value="Unassembled WGS sequence"/>
</dbReference>
<keyword evidence="3" id="KW-1185">Reference proteome</keyword>
<dbReference type="EMBL" id="SHLC01000001">
    <property type="protein sequence ID" value="RZU66514.1"/>
    <property type="molecule type" value="Genomic_DNA"/>
</dbReference>
<feature type="transmembrane region" description="Helical" evidence="1">
    <location>
        <begin position="426"/>
        <end position="445"/>
    </location>
</feature>
<evidence type="ECO:0000256" key="1">
    <source>
        <dbReference type="SAM" id="Phobius"/>
    </source>
</evidence>
<feature type="transmembrane region" description="Helical" evidence="1">
    <location>
        <begin position="278"/>
        <end position="297"/>
    </location>
</feature>
<dbReference type="AlphaFoldDB" id="A0A4Q8APD5"/>
<gene>
    <name evidence="2" type="ORF">EV379_2872</name>
</gene>
<evidence type="ECO:0000313" key="3">
    <source>
        <dbReference type="Proteomes" id="UP000291483"/>
    </source>
</evidence>
<feature type="transmembrane region" description="Helical" evidence="1">
    <location>
        <begin position="73"/>
        <end position="91"/>
    </location>
</feature>
<comment type="caution">
    <text evidence="2">The sequence shown here is derived from an EMBL/GenBank/DDBJ whole genome shotgun (WGS) entry which is preliminary data.</text>
</comment>
<reference evidence="2 3" key="1">
    <citation type="submission" date="2019-02" db="EMBL/GenBank/DDBJ databases">
        <title>Sequencing the genomes of 1000 actinobacteria strains.</title>
        <authorList>
            <person name="Klenk H.-P."/>
        </authorList>
    </citation>
    <scope>NUCLEOTIDE SEQUENCE [LARGE SCALE GENOMIC DNA]</scope>
    <source>
        <strain evidence="2 3">DSM 18319</strain>
    </source>
</reference>
<keyword evidence="1" id="KW-0812">Transmembrane</keyword>
<keyword evidence="1" id="KW-1133">Transmembrane helix</keyword>
<name>A0A4Q8APD5_9MICO</name>
<evidence type="ECO:0008006" key="4">
    <source>
        <dbReference type="Google" id="ProtNLM"/>
    </source>
</evidence>
<feature type="transmembrane region" description="Helical" evidence="1">
    <location>
        <begin position="160"/>
        <end position="179"/>
    </location>
</feature>
<feature type="transmembrane region" description="Helical" evidence="1">
    <location>
        <begin position="391"/>
        <end position="414"/>
    </location>
</feature>
<feature type="transmembrane region" description="Helical" evidence="1">
    <location>
        <begin position="230"/>
        <end position="247"/>
    </location>
</feature>
<organism evidence="2 3">
    <name type="scientific">Microterricola gilva</name>
    <dbReference type="NCBI Taxonomy" id="393267"/>
    <lineage>
        <taxon>Bacteria</taxon>
        <taxon>Bacillati</taxon>
        <taxon>Actinomycetota</taxon>
        <taxon>Actinomycetes</taxon>
        <taxon>Micrococcales</taxon>
        <taxon>Microbacteriaceae</taxon>
        <taxon>Microterricola</taxon>
    </lineage>
</organism>
<feature type="transmembrane region" description="Helical" evidence="1">
    <location>
        <begin position="21"/>
        <end position="42"/>
    </location>
</feature>
<accession>A0A4Q8APD5</accession>
<protein>
    <recommendedName>
        <fullName evidence="4">Oligosaccharide repeat unit polymerase</fullName>
    </recommendedName>
</protein>
<feature type="transmembrane region" description="Helical" evidence="1">
    <location>
        <begin position="253"/>
        <end position="271"/>
    </location>
</feature>
<evidence type="ECO:0000313" key="2">
    <source>
        <dbReference type="EMBL" id="RZU66514.1"/>
    </source>
</evidence>
<feature type="transmembrane region" description="Helical" evidence="1">
    <location>
        <begin position="48"/>
        <end position="66"/>
    </location>
</feature>
<feature type="transmembrane region" description="Helical" evidence="1">
    <location>
        <begin position="199"/>
        <end position="223"/>
    </location>
</feature>
<proteinExistence type="predicted"/>
<feature type="transmembrane region" description="Helical" evidence="1">
    <location>
        <begin position="111"/>
        <end position="130"/>
    </location>
</feature>
<keyword evidence="1" id="KW-0472">Membrane</keyword>
<feature type="transmembrane region" description="Helical" evidence="1">
    <location>
        <begin position="451"/>
        <end position="469"/>
    </location>
</feature>
<sequence length="501" mass="53647">MTSQMSFSNAVAFARKIDYVPWVYGAALLLTLIPASIAVLFSDAGWTPLVKVLAVAIAVGAAAALFQSAARKTFSFAMSLFWMWVYVFLGLTQLYQLASNKFPWGAAFDDSTVLTAQAVILLGSGSLYLASEMTMRRKRAVLSATAAHGEPPVRPAKLRITVLTFCYAYSAVTIWFIISNGSALFQGKAAFQDQLEANASIPGSGTVFLVAIAGAMCIPAIAIIARRYDVGIPLPVVLLVCALGFVATNPLTGSRFLTGTFLLALIGALLLRRHLLRFVPLGIMLTFVTLFPSLDILRNDGTGAEELALSMPSQTLLTFDFDSFEMLLRAVTVFGHVPNGFPTPFELFLAPVLRWVPVLSATTQGHDGGPVVAEITGMTWTNVSMPLWGEAYLVGGFVAVALAFAAFGIVLGLVRPSPGVLQPMRTPAALMIEVPVGALLIMLLRGSLASVLGYLLFTLALGIVIWLVWRRDEAGPRIRTRNSAAGVSAHNRPQQTSRSGC</sequence>